<dbReference type="InterPro" id="IPR018378">
    <property type="entry name" value="C-type_lectin_CS"/>
</dbReference>
<evidence type="ECO:0000256" key="5">
    <source>
        <dbReference type="ARBA" id="ARBA00022536"/>
    </source>
</evidence>
<dbReference type="InterPro" id="IPR011641">
    <property type="entry name" value="Tyr-kin_ephrin_A/B_rcpt-like"/>
</dbReference>
<keyword evidence="12" id="KW-0472">Membrane</keyword>
<dbReference type="CDD" id="cd00037">
    <property type="entry name" value="CLECT"/>
    <property type="match status" value="2"/>
</dbReference>
<dbReference type="PROSITE" id="PS00615">
    <property type="entry name" value="C_TYPE_LECTIN_1"/>
    <property type="match status" value="1"/>
</dbReference>
<dbReference type="PROSITE" id="PS50923">
    <property type="entry name" value="SUSHI"/>
    <property type="match status" value="6"/>
</dbReference>
<dbReference type="GO" id="GO:0005886">
    <property type="term" value="C:plasma membrane"/>
    <property type="evidence" value="ECO:0007669"/>
    <property type="project" value="UniProtKB-SubCell"/>
</dbReference>
<keyword evidence="10" id="KW-0106">Calcium</keyword>
<dbReference type="SUPFAM" id="SSF53300">
    <property type="entry name" value="vWA-like"/>
    <property type="match status" value="1"/>
</dbReference>
<feature type="chain" id="PRO_5035436768" evidence="18">
    <location>
        <begin position="24"/>
        <end position="2546"/>
    </location>
</feature>
<dbReference type="Pfam" id="PF02494">
    <property type="entry name" value="HYR"/>
    <property type="match status" value="2"/>
</dbReference>
<dbReference type="EMBL" id="OV696696">
    <property type="protein sequence ID" value="CAH1240007.1"/>
    <property type="molecule type" value="Genomic_DNA"/>
</dbReference>
<feature type="domain" description="EGF-like" evidence="19">
    <location>
        <begin position="1168"/>
        <end position="1204"/>
    </location>
</feature>
<evidence type="ECO:0000256" key="15">
    <source>
        <dbReference type="ARBA" id="ARBA00023180"/>
    </source>
</evidence>
<keyword evidence="11" id="KW-1133">Transmembrane helix</keyword>
<dbReference type="InterPro" id="IPR013320">
    <property type="entry name" value="ConA-like_dom_sf"/>
</dbReference>
<dbReference type="FunFam" id="2.10.25.10:FF:000006">
    <property type="entry name" value="Versican core protein-like isoform 1"/>
    <property type="match status" value="1"/>
</dbReference>
<evidence type="ECO:0000256" key="18">
    <source>
        <dbReference type="SAM" id="SignalP"/>
    </source>
</evidence>
<keyword evidence="14" id="KW-0675">Receptor</keyword>
<comment type="subcellular location">
    <subcellularLocation>
        <location evidence="1">Cell membrane</location>
        <topology evidence="1">Single-pass type I membrane protein</topology>
    </subcellularLocation>
    <subcellularLocation>
        <location evidence="2">Secreted</location>
    </subcellularLocation>
</comment>
<dbReference type="Pfam" id="PF14670">
    <property type="entry name" value="FXa_inhibition"/>
    <property type="match status" value="2"/>
</dbReference>
<feature type="domain" description="Sushi" evidence="23">
    <location>
        <begin position="467"/>
        <end position="529"/>
    </location>
</feature>
<dbReference type="GO" id="GO:0005576">
    <property type="term" value="C:extracellular region"/>
    <property type="evidence" value="ECO:0007669"/>
    <property type="project" value="UniProtKB-SubCell"/>
</dbReference>
<dbReference type="InterPro" id="IPR000742">
    <property type="entry name" value="EGF"/>
</dbReference>
<dbReference type="Pfam" id="PF00092">
    <property type="entry name" value="VWA"/>
    <property type="match status" value="1"/>
</dbReference>
<evidence type="ECO:0000256" key="6">
    <source>
        <dbReference type="ARBA" id="ARBA00022583"/>
    </source>
</evidence>
<dbReference type="InterPro" id="IPR000436">
    <property type="entry name" value="Sushi_SCR_CCP_dom"/>
</dbReference>
<dbReference type="Pfam" id="PF00008">
    <property type="entry name" value="EGF"/>
    <property type="match status" value="5"/>
</dbReference>
<dbReference type="GO" id="GO:0007154">
    <property type="term" value="P:cell communication"/>
    <property type="evidence" value="ECO:0007669"/>
    <property type="project" value="UniProtKB-ARBA"/>
</dbReference>
<keyword evidence="3" id="KW-1003">Cell membrane</keyword>
<dbReference type="InterPro" id="IPR003410">
    <property type="entry name" value="HYR_dom"/>
</dbReference>
<feature type="disulfide bond" evidence="16">
    <location>
        <begin position="1876"/>
        <end position="1885"/>
    </location>
</feature>
<evidence type="ECO:0000256" key="3">
    <source>
        <dbReference type="ARBA" id="ARBA00022475"/>
    </source>
</evidence>
<feature type="domain" description="C-type lectin" evidence="20">
    <location>
        <begin position="1608"/>
        <end position="1728"/>
    </location>
</feature>
<dbReference type="CDD" id="cd01450">
    <property type="entry name" value="vWFA_subfamily_ECM"/>
    <property type="match status" value="1"/>
</dbReference>
<dbReference type="Gene3D" id="3.40.50.410">
    <property type="entry name" value="von Willebrand factor, type A domain"/>
    <property type="match status" value="1"/>
</dbReference>
<dbReference type="InterPro" id="IPR035976">
    <property type="entry name" value="Sushi/SCR/CCP_sf"/>
</dbReference>
<feature type="domain" description="EGF-like" evidence="19">
    <location>
        <begin position="1320"/>
        <end position="1356"/>
    </location>
</feature>
<feature type="domain" description="EGF-like" evidence="19">
    <location>
        <begin position="1282"/>
        <end position="1318"/>
    </location>
</feature>
<dbReference type="PROSITE" id="PS50825">
    <property type="entry name" value="HYR"/>
    <property type="match status" value="2"/>
</dbReference>
<feature type="disulfide bond" evidence="17">
    <location>
        <begin position="2396"/>
        <end position="2423"/>
    </location>
</feature>
<dbReference type="PROSITE" id="PS00022">
    <property type="entry name" value="EGF_1"/>
    <property type="match status" value="7"/>
</dbReference>
<dbReference type="Pfam" id="PF00354">
    <property type="entry name" value="Pentaxin"/>
    <property type="match status" value="2"/>
</dbReference>
<evidence type="ECO:0000256" key="13">
    <source>
        <dbReference type="ARBA" id="ARBA00023157"/>
    </source>
</evidence>
<dbReference type="InterPro" id="IPR002035">
    <property type="entry name" value="VWF_A"/>
</dbReference>
<feature type="domain" description="Sushi" evidence="23">
    <location>
        <begin position="2481"/>
        <end position="2541"/>
    </location>
</feature>
<feature type="domain" description="EGF-like" evidence="19">
    <location>
        <begin position="1850"/>
        <end position="1886"/>
    </location>
</feature>
<dbReference type="SMART" id="SM00327">
    <property type="entry name" value="VWA"/>
    <property type="match status" value="1"/>
</dbReference>
<dbReference type="SUPFAM" id="SSF57196">
    <property type="entry name" value="EGF/Laminin"/>
    <property type="match status" value="1"/>
</dbReference>
<dbReference type="Pfam" id="PF12661">
    <property type="entry name" value="hEGF"/>
    <property type="match status" value="2"/>
</dbReference>
<keyword evidence="9" id="KW-0677">Repeat</keyword>
<feature type="domain" description="EGF-like" evidence="19">
    <location>
        <begin position="1130"/>
        <end position="1166"/>
    </location>
</feature>
<dbReference type="SMART" id="SM00179">
    <property type="entry name" value="EGF_CA"/>
    <property type="match status" value="11"/>
</dbReference>
<keyword evidence="15" id="KW-0325">Glycoprotein</keyword>
<dbReference type="GO" id="GO:0006897">
    <property type="term" value="P:endocytosis"/>
    <property type="evidence" value="ECO:0007669"/>
    <property type="project" value="UniProtKB-KW"/>
</dbReference>
<evidence type="ECO:0000259" key="20">
    <source>
        <dbReference type="PROSITE" id="PS50041"/>
    </source>
</evidence>
<keyword evidence="13 16" id="KW-1015">Disulfide bond</keyword>
<dbReference type="Gene3D" id="2.60.120.200">
    <property type="match status" value="2"/>
</dbReference>
<dbReference type="FunFam" id="2.10.25.10:FF:000012">
    <property type="entry name" value="Delta-like protein"/>
    <property type="match status" value="1"/>
</dbReference>
<dbReference type="SMART" id="SM00181">
    <property type="entry name" value="EGF"/>
    <property type="match status" value="13"/>
</dbReference>
<dbReference type="PROSITE" id="PS50234">
    <property type="entry name" value="VWFA"/>
    <property type="match status" value="1"/>
</dbReference>
<reference evidence="25" key="1">
    <citation type="submission" date="2022-01" db="EMBL/GenBank/DDBJ databases">
        <authorList>
            <person name="Braso-Vives M."/>
        </authorList>
    </citation>
    <scope>NUCLEOTIDE SEQUENCE</scope>
</reference>
<dbReference type="InterPro" id="IPR051145">
    <property type="entry name" value="GAS-SHBG-PROS"/>
</dbReference>
<keyword evidence="7" id="KW-0812">Transmembrane</keyword>
<feature type="domain" description="Sushi" evidence="23">
    <location>
        <begin position="2426"/>
        <end position="2480"/>
    </location>
</feature>
<comment type="caution">
    <text evidence="16">Lacks conserved residue(s) required for the propagation of feature annotation.</text>
</comment>
<dbReference type="InterPro" id="IPR001304">
    <property type="entry name" value="C-type_lectin-like"/>
</dbReference>
<evidence type="ECO:0000256" key="12">
    <source>
        <dbReference type="ARBA" id="ARBA00023136"/>
    </source>
</evidence>
<dbReference type="FunFam" id="2.10.25.10:FF:000143">
    <property type="entry name" value="Protein crumbs 1"/>
    <property type="match status" value="1"/>
</dbReference>
<dbReference type="InterPro" id="IPR009030">
    <property type="entry name" value="Growth_fac_rcpt_cys_sf"/>
</dbReference>
<evidence type="ECO:0000313" key="26">
    <source>
        <dbReference type="Proteomes" id="UP000838412"/>
    </source>
</evidence>
<dbReference type="PROSITE" id="PS01186">
    <property type="entry name" value="EGF_2"/>
    <property type="match status" value="10"/>
</dbReference>
<dbReference type="SUPFAM" id="SSF49899">
    <property type="entry name" value="Concanavalin A-like lectins/glucanases"/>
    <property type="match status" value="2"/>
</dbReference>
<feature type="domain" description="C-type lectin" evidence="20">
    <location>
        <begin position="1471"/>
        <end position="1588"/>
    </location>
</feature>
<dbReference type="OrthoDB" id="6515930at2759"/>
<feature type="disulfide bond" evidence="16">
    <location>
        <begin position="1194"/>
        <end position="1203"/>
    </location>
</feature>
<feature type="signal peptide" evidence="18">
    <location>
        <begin position="1"/>
        <end position="23"/>
    </location>
</feature>
<evidence type="ECO:0000256" key="9">
    <source>
        <dbReference type="ARBA" id="ARBA00022737"/>
    </source>
</evidence>
<dbReference type="FunFam" id="2.10.50.10:FF:000032">
    <property type="entry name" value="Uncharacterized protein, isoform A"/>
    <property type="match status" value="1"/>
</dbReference>
<dbReference type="InterPro" id="IPR001881">
    <property type="entry name" value="EGF-like_Ca-bd_dom"/>
</dbReference>
<keyword evidence="8 18" id="KW-0732">Signal</keyword>
<dbReference type="Gene3D" id="2.10.70.10">
    <property type="entry name" value="Complement Module, domain 1"/>
    <property type="match status" value="7"/>
</dbReference>
<feature type="domain" description="EGF-like" evidence="19">
    <location>
        <begin position="1206"/>
        <end position="1242"/>
    </location>
</feature>
<dbReference type="PROSITE" id="PS50026">
    <property type="entry name" value="EGF_3"/>
    <property type="match status" value="7"/>
</dbReference>
<evidence type="ECO:0000259" key="22">
    <source>
        <dbReference type="PROSITE" id="PS50825"/>
    </source>
</evidence>
<dbReference type="FunFam" id="2.10.50.10:FF:000018">
    <property type="entry name" value="Sushi, von Willebrand factor type A, EGF and pentraxin domain-containing 1"/>
    <property type="match status" value="1"/>
</dbReference>
<dbReference type="InterPro" id="IPR036465">
    <property type="entry name" value="vWFA_dom_sf"/>
</dbReference>
<dbReference type="Gene3D" id="2.10.25.10">
    <property type="entry name" value="Laminin"/>
    <property type="match status" value="11"/>
</dbReference>
<evidence type="ECO:0000259" key="24">
    <source>
        <dbReference type="PROSITE" id="PS51828"/>
    </source>
</evidence>
<dbReference type="SUPFAM" id="SSF56436">
    <property type="entry name" value="C-type lectin-like"/>
    <property type="match status" value="2"/>
</dbReference>
<dbReference type="FunFam" id="2.10.25.10:FF:000391">
    <property type="entry name" value="Weary, isoform C"/>
    <property type="match status" value="2"/>
</dbReference>
<dbReference type="SMART" id="SM01411">
    <property type="entry name" value="Ephrin_rec_like"/>
    <property type="match status" value="4"/>
</dbReference>
<feature type="domain" description="Sushi" evidence="23">
    <location>
        <begin position="338"/>
        <end position="399"/>
    </location>
</feature>
<dbReference type="InterPro" id="IPR001759">
    <property type="entry name" value="PTX_dom"/>
</dbReference>
<dbReference type="Proteomes" id="UP000838412">
    <property type="component" value="Chromosome 11"/>
</dbReference>
<keyword evidence="26" id="KW-1185">Reference proteome</keyword>
<dbReference type="CDD" id="cd00054">
    <property type="entry name" value="EGF_CA"/>
    <property type="match status" value="7"/>
</dbReference>
<dbReference type="FunFam" id="2.10.25.10:FF:000004">
    <property type="entry name" value="Neurogenic locus notch 1"/>
    <property type="match status" value="1"/>
</dbReference>
<dbReference type="Pfam" id="PF00084">
    <property type="entry name" value="Sushi"/>
    <property type="match status" value="6"/>
</dbReference>
<dbReference type="PROSITE" id="PS00010">
    <property type="entry name" value="ASX_HYDROXYL"/>
    <property type="match status" value="7"/>
</dbReference>
<dbReference type="InterPro" id="IPR016186">
    <property type="entry name" value="C-type_lectin-like/link_sf"/>
</dbReference>
<dbReference type="Pfam" id="PF00059">
    <property type="entry name" value="Lectin_C"/>
    <property type="match status" value="2"/>
</dbReference>
<dbReference type="PROSITE" id="PS50041">
    <property type="entry name" value="C_TYPE_LECTIN_2"/>
    <property type="match status" value="2"/>
</dbReference>
<dbReference type="PRINTS" id="PR00895">
    <property type="entry name" value="PENTAXIN"/>
</dbReference>
<dbReference type="Pfam" id="PF07645">
    <property type="entry name" value="EGF_CA"/>
    <property type="match status" value="1"/>
</dbReference>
<dbReference type="Pfam" id="PF07699">
    <property type="entry name" value="Ephrin_rec_like"/>
    <property type="match status" value="3"/>
</dbReference>
<evidence type="ECO:0000256" key="7">
    <source>
        <dbReference type="ARBA" id="ARBA00022692"/>
    </source>
</evidence>
<evidence type="ECO:0000259" key="19">
    <source>
        <dbReference type="PROSITE" id="PS50026"/>
    </source>
</evidence>
<feature type="disulfide bond" evidence="16">
    <location>
        <begin position="1308"/>
        <end position="1317"/>
    </location>
</feature>
<evidence type="ECO:0000313" key="25">
    <source>
        <dbReference type="EMBL" id="CAH1240007.1"/>
    </source>
</evidence>
<evidence type="ECO:0000256" key="8">
    <source>
        <dbReference type="ARBA" id="ARBA00022729"/>
    </source>
</evidence>
<keyword evidence="17" id="KW-0768">Sushi</keyword>
<accession>A0A8J9WH19</accession>
<feature type="disulfide bond" evidence="17">
    <location>
        <begin position="437"/>
        <end position="464"/>
    </location>
</feature>
<dbReference type="FunFam" id="2.10.25.10:FF:000009">
    <property type="entry name" value="Low-density lipoprotein receptor isoform 1"/>
    <property type="match status" value="2"/>
</dbReference>
<feature type="disulfide bond" evidence="17">
    <location>
        <begin position="500"/>
        <end position="527"/>
    </location>
</feature>
<dbReference type="FunFam" id="2.10.25.10:FF:000031">
    <property type="entry name" value="neurogenic locus notch homolog protein 3"/>
    <property type="match status" value="1"/>
</dbReference>
<evidence type="ECO:0000256" key="17">
    <source>
        <dbReference type="PROSITE-ProRule" id="PRU00302"/>
    </source>
</evidence>
<keyword evidence="4" id="KW-0964">Secreted</keyword>
<feature type="domain" description="HYR" evidence="22">
    <location>
        <begin position="619"/>
        <end position="698"/>
    </location>
</feature>
<dbReference type="GO" id="GO:0023052">
    <property type="term" value="P:signaling"/>
    <property type="evidence" value="ECO:0007669"/>
    <property type="project" value="UniProtKB-ARBA"/>
</dbReference>
<keyword evidence="6" id="KW-0254">Endocytosis</keyword>
<feature type="disulfide bond" evidence="16">
    <location>
        <begin position="1270"/>
        <end position="1279"/>
    </location>
</feature>
<dbReference type="SMART" id="SM00159">
    <property type="entry name" value="PTX"/>
    <property type="match status" value="1"/>
</dbReference>
<gene>
    <name evidence="25" type="primary">SVEP1</name>
    <name evidence="25" type="ORF">BLAG_LOCUS4114</name>
</gene>
<dbReference type="InterPro" id="IPR018097">
    <property type="entry name" value="EGF_Ca-bd_CS"/>
</dbReference>
<feature type="domain" description="EGF-like" evidence="19">
    <location>
        <begin position="1244"/>
        <end position="1280"/>
    </location>
</feature>
<dbReference type="PANTHER" id="PTHR24040">
    <property type="entry name" value="LAMININ G-LIKE DOMAIN-CONTAINING PROTEIN"/>
    <property type="match status" value="1"/>
</dbReference>
<dbReference type="PROSITE" id="PS51828">
    <property type="entry name" value="PTX_2"/>
    <property type="match status" value="1"/>
</dbReference>
<feature type="disulfide bond" evidence="16">
    <location>
        <begin position="1156"/>
        <end position="1165"/>
    </location>
</feature>
<evidence type="ECO:0000256" key="14">
    <source>
        <dbReference type="ARBA" id="ARBA00023170"/>
    </source>
</evidence>
<dbReference type="Gene3D" id="2.10.50.10">
    <property type="entry name" value="Tumor Necrosis Factor Receptor, subunit A, domain 2"/>
    <property type="match status" value="3"/>
</dbReference>
<sequence length="2546" mass="278034">MATHVAFRLATLALFAVFLRASAQNTAQMASSLQNQVKKYQDSRADIVFLLDNSGSVGRYNFEEVEIAFVENLLSQLTISPQASRVAIVSFDDVARTHIDYIKYPKNKCSFLRELKTVKYIGQWTNTEDAFRLAQELLRPPSSFKNERPVKQVVVLLTDGKPTRGGDPVARANNLKSVYDAEIFSIGIGGNLNKQQLSDCATDASHVFLSPNFVDFKDLAKRIRGDPYLKRYVTDGVTSGDCSSPSCGSNSKCTCGSETGEYECACKPGYYGTGRGAPCTPCPKGRYKDLLAPSVSGCPGTCPAKSSTRGTAATSPNQCVCNEGHEGDPWGNPGCKPVQCDPKLEAPEGGTVQPTNCNNEYLTTCQFQCNYGYKLLRGTPERTCHANKTWSGAPTICQKIECPGLALPSDGQRACVTSDGQQATGTFPYETTCTFTCNQGYTLQGSSVRKCLQEGKWDGTEAKCLVKKCDPLPMVVNATVSPSTCVSAAQKFDTACQFTCQDGYRMDGTPNRVCLEDGSWSNQQPTCIDEQPPRLVIGCPPDIVNGTEEGQNYLTVDWTVPTAVDNSGKPPKMTVTPAGIKPPHKFPITTGLPTVVKYTFTDGSGMENTCSFDVKVIDTEDPKLTEHCSNIKVETKDESVNVNWTEPVFTDNSKQPVRVNCDKDSGQRFYWGTTWVTCTARDIDDNFAECRFYVTVSPTRCPHQDPPINGALSCDRWLYGQFCSVQCEERFDFYTEPARLYVCGSSGQWRTDPPGKETKWPDCSLKRIPGYSKGIEFQYYVGDCEDEETQKQIKQNFIDLFNSTVFGKFGGCVGNVNCSVDNVAVFCGEQDEDIVVDWVPEDGGLDGPARKRRSVKRRGRLITIRLFIKTQYKNADPVRGESAEVTKKMKQLKDDMNEIVKKAKEDVRSGQLSDMSVTAGGRRRGQMLARARVSGSAGEDVGIIDLDTDAVLNCDRGQILEENLCVDCPVGTYYTDVSGEATCDVCPVGSYQDEEGKTQCIQCEPGFFTAGNNSKNATDCRSQCQPGTYSETGLETCMFCPKGTYQNQQGATECIPCEEGTTTGDVGTEDKDDCSKLCVPGSFSRTGTDPCELCPVGTFQPRHGQTDCLSCPLGTGTDAVGSEARSDCVELDYCQSSPCQNGGSCSMQGSEFICLCPAGFEGDMCDVNVDECASMPCYSLATCLDRVNGYECVCASGWTGEQCDVNINECAPAPCLNGATCVDEDNGFLCLCADGYSGTFCEVNIDDCSDSPCNDTAVCVDLVDSFQCLCHDGYTGKYCEIDINDCETKPCQNGGKCIDEVGRYTCQCKPGFVGYNCELNVNECASNPCLNRADCEDKINSYQCHCAPGFGGTHCEDELSADFDLTFPKGMLSEFTSGKVEEDLRAVTVAFWMKMALDKKGHKYVFSYAAEEEGVVQDNALVIEVDNFNEFLFMVNGEKITTTASVEDEVWHHYAFTWSLVLQCPAGYQLFRDVCYKVFDSEKDYLGSVAVCEEDGGTLAMPRDKSLDTFLIKLRSSLNPNVRYWIGLTDREREGTWSWTDGRPLGPFTSWAVGEPNNAGNEDCVVYGAHPSIRNKWNDVPCSLRIRYRFICQTPAMVLQCPAGYRAFSGACYKAFDAEKTYTESESVCSSAGGTLAMPQDKSLNTFLIELKNSLNPRVRYWIGLNDKIEEGAWRWSDDVPVGDFSSWAEGEPNNAGDEDCAVYAAHPSIKDKWNDVPCSLRYRFICRVPATDSGSAEEEWTFYVDGQRTAGGSEGGEGRLIPGGGTIVLGQDQDEILGGFDSKESFKGELSRLNVWDHVLTEAQISVMAEHCTDDSGNVRAWPDFRAAAEGLEVRQGSAFCAGKQSLAGVNECASNPCMNGGSCVDHINTFTCICTPGYSGINCQTDTNKCGPNNAPCDHKCHDRGSGYKCKCRKGFKLFNEVHCIDDDECATRNGRCDHNCINTPGSHLCSCYPGYVLGADQKSCVDVNECEGIELRDGQQLQNGGCSHTCVNFEGGHECRCPTGLVLSDDVDGRSCQDIDECDTRAAGCSQLCINTFGSFQYACHPGYTLLPDGKMCQGSESRRYTSLGCWKDTSKRAISKLEGKDPRLDGSYSSRQNPIEKCYQVALSRGFTVFAVQHSGQCFGSANGHIIYNKYGPSTACGPDGEGGAWANDVYHITGSESRGYISLGCWKDTSDRAISKLEKTDPRLDGHYSSRRNAIDKCYQVALSRGFSVFAVQNGGQCFGSADGHTSYNKHGPSKDCGSDGKGASWANVVYHITAGTKGQGKYRSLGCWKDTGNRAIPPLEGKDPRLDNQYRRRHNPIEKCYQVAKDRGYHVFAIQHGGWCASSATARDTYQKYGPSNNCEADGEGGGWANQVYEIMSGRSCSILPEFENGIFEVSSSDSTVGRVVCDDGYRVLGNPELRCDITGHWGGSLPRCIEHDCGKSKKVKNGARLGSGHSVEYYCNEGYAMVAGDGERTCQSNGVWSGEHPVCKKADCPQLPKREGRVRVLGSQLTAGSMVRFVCPPGLELHGPATSTCRANGQWSHGNSLPECDKNQTEN</sequence>
<dbReference type="SMART" id="SM00034">
    <property type="entry name" value="CLECT"/>
    <property type="match status" value="2"/>
</dbReference>
<evidence type="ECO:0000256" key="2">
    <source>
        <dbReference type="ARBA" id="ARBA00004613"/>
    </source>
</evidence>
<dbReference type="InterPro" id="IPR013032">
    <property type="entry name" value="EGF-like_CS"/>
</dbReference>
<feature type="domain" description="Pentraxin (PTX)" evidence="24">
    <location>
        <begin position="1736"/>
        <end position="1842"/>
    </location>
</feature>
<dbReference type="SMART" id="SM00032">
    <property type="entry name" value="CCP"/>
    <property type="match status" value="7"/>
</dbReference>
<dbReference type="CDD" id="cd00033">
    <property type="entry name" value="CCP"/>
    <property type="match status" value="6"/>
</dbReference>
<dbReference type="SUPFAM" id="SSF57184">
    <property type="entry name" value="Growth factor receptor domain"/>
    <property type="match status" value="4"/>
</dbReference>
<evidence type="ECO:0000256" key="4">
    <source>
        <dbReference type="ARBA" id="ARBA00022525"/>
    </source>
</evidence>
<feature type="disulfide bond" evidence="16">
    <location>
        <begin position="1232"/>
        <end position="1241"/>
    </location>
</feature>
<dbReference type="Gene3D" id="3.10.100.10">
    <property type="entry name" value="Mannose-Binding Protein A, subunit A"/>
    <property type="match status" value="2"/>
</dbReference>
<evidence type="ECO:0000256" key="16">
    <source>
        <dbReference type="PROSITE-ProRule" id="PRU00076"/>
    </source>
</evidence>
<evidence type="ECO:0000256" key="11">
    <source>
        <dbReference type="ARBA" id="ARBA00022989"/>
    </source>
</evidence>
<dbReference type="PRINTS" id="PR00453">
    <property type="entry name" value="VWFADOMAIN"/>
</dbReference>
<organism evidence="25 26">
    <name type="scientific">Branchiostoma lanceolatum</name>
    <name type="common">Common lancelet</name>
    <name type="synonym">Amphioxus lanceolatum</name>
    <dbReference type="NCBI Taxonomy" id="7740"/>
    <lineage>
        <taxon>Eukaryota</taxon>
        <taxon>Metazoa</taxon>
        <taxon>Chordata</taxon>
        <taxon>Cephalochordata</taxon>
        <taxon>Leptocardii</taxon>
        <taxon>Amphioxiformes</taxon>
        <taxon>Branchiostomatidae</taxon>
        <taxon>Branchiostoma</taxon>
    </lineage>
</organism>
<dbReference type="InterPro" id="IPR000152">
    <property type="entry name" value="EGF-type_Asp/Asn_hydroxyl_site"/>
</dbReference>
<dbReference type="InterPro" id="IPR016187">
    <property type="entry name" value="CTDL_fold"/>
</dbReference>
<evidence type="ECO:0000259" key="23">
    <source>
        <dbReference type="PROSITE" id="PS50923"/>
    </source>
</evidence>
<dbReference type="PANTHER" id="PTHR24040:SF13">
    <property type="entry name" value="FIBROPELLIN-1"/>
    <property type="match status" value="1"/>
</dbReference>
<evidence type="ECO:0000259" key="21">
    <source>
        <dbReference type="PROSITE" id="PS50234"/>
    </source>
</evidence>
<dbReference type="InterPro" id="IPR049883">
    <property type="entry name" value="NOTCH1_EGF-like"/>
</dbReference>
<evidence type="ECO:0000256" key="1">
    <source>
        <dbReference type="ARBA" id="ARBA00004251"/>
    </source>
</evidence>
<evidence type="ECO:0000256" key="10">
    <source>
        <dbReference type="ARBA" id="ARBA00022837"/>
    </source>
</evidence>
<feature type="domain" description="HYR" evidence="22">
    <location>
        <begin position="528"/>
        <end position="618"/>
    </location>
</feature>
<feature type="domain" description="VWFA" evidence="21">
    <location>
        <begin position="46"/>
        <end position="223"/>
    </location>
</feature>
<protein>
    <submittedName>
        <fullName evidence="25">SVEP1 protein</fullName>
    </submittedName>
</protein>
<dbReference type="SUPFAM" id="SSF57535">
    <property type="entry name" value="Complement control module/SCR domain"/>
    <property type="match status" value="7"/>
</dbReference>
<proteinExistence type="predicted"/>
<dbReference type="GO" id="GO:0005509">
    <property type="term" value="F:calcium ion binding"/>
    <property type="evidence" value="ECO:0007669"/>
    <property type="project" value="InterPro"/>
</dbReference>
<feature type="disulfide bond" evidence="16">
    <location>
        <begin position="1346"/>
        <end position="1355"/>
    </location>
</feature>
<name>A0A8J9WH19_BRALA</name>
<feature type="domain" description="Sushi" evidence="23">
    <location>
        <begin position="2369"/>
        <end position="2425"/>
    </location>
</feature>
<feature type="domain" description="Sushi" evidence="23">
    <location>
        <begin position="413"/>
        <end position="466"/>
    </location>
</feature>
<dbReference type="PROSITE" id="PS01187">
    <property type="entry name" value="EGF_CA"/>
    <property type="match status" value="3"/>
</dbReference>
<keyword evidence="5 16" id="KW-0245">EGF-like domain</keyword>